<accession>A0A699I1K3</accession>
<dbReference type="EMBL" id="BKCJ010239826">
    <property type="protein sequence ID" value="GEZ09078.1"/>
    <property type="molecule type" value="Genomic_DNA"/>
</dbReference>
<sequence length="118" mass="13967">MTNTVLPLLQELTHPADSHDIRDQLSVLFQKEAAEDLKKMQDYYMLFDELSETIRMRDACIIELRTNYSSNEVVESIEILRLMHLDDTQAAPRLMLMAREMQDKVHEKNRFVARLRLM</sequence>
<reference evidence="1" key="1">
    <citation type="journal article" date="2019" name="Sci. Rep.">
        <title>Draft genome of Tanacetum cinerariifolium, the natural source of mosquito coil.</title>
        <authorList>
            <person name="Yamashiro T."/>
            <person name="Shiraishi A."/>
            <person name="Satake H."/>
            <person name="Nakayama K."/>
        </authorList>
    </citation>
    <scope>NUCLEOTIDE SEQUENCE</scope>
</reference>
<organism evidence="1">
    <name type="scientific">Tanacetum cinerariifolium</name>
    <name type="common">Dalmatian daisy</name>
    <name type="synonym">Chrysanthemum cinerariifolium</name>
    <dbReference type="NCBI Taxonomy" id="118510"/>
    <lineage>
        <taxon>Eukaryota</taxon>
        <taxon>Viridiplantae</taxon>
        <taxon>Streptophyta</taxon>
        <taxon>Embryophyta</taxon>
        <taxon>Tracheophyta</taxon>
        <taxon>Spermatophyta</taxon>
        <taxon>Magnoliopsida</taxon>
        <taxon>eudicotyledons</taxon>
        <taxon>Gunneridae</taxon>
        <taxon>Pentapetalae</taxon>
        <taxon>asterids</taxon>
        <taxon>campanulids</taxon>
        <taxon>Asterales</taxon>
        <taxon>Asteraceae</taxon>
        <taxon>Asteroideae</taxon>
        <taxon>Anthemideae</taxon>
        <taxon>Anthemidinae</taxon>
        <taxon>Tanacetum</taxon>
    </lineage>
</organism>
<proteinExistence type="predicted"/>
<comment type="caution">
    <text evidence="1">The sequence shown here is derived from an EMBL/GenBank/DDBJ whole genome shotgun (WGS) entry which is preliminary data.</text>
</comment>
<gene>
    <name evidence="1" type="ORF">Tci_481051</name>
</gene>
<protein>
    <submittedName>
        <fullName evidence="1">Uncharacterized protein</fullName>
    </submittedName>
</protein>
<name>A0A699I1K3_TANCI</name>
<evidence type="ECO:0000313" key="1">
    <source>
        <dbReference type="EMBL" id="GEZ09078.1"/>
    </source>
</evidence>
<dbReference type="AlphaFoldDB" id="A0A699I1K3"/>